<name>A0ABV6L576_9SPHI</name>
<feature type="transmembrane region" description="Helical" evidence="1">
    <location>
        <begin position="55"/>
        <end position="79"/>
    </location>
</feature>
<feature type="transmembrane region" description="Helical" evidence="1">
    <location>
        <begin position="162"/>
        <end position="179"/>
    </location>
</feature>
<gene>
    <name evidence="2" type="ORF">ACFFGT_10445</name>
</gene>
<dbReference type="EMBL" id="JBHLTS010000021">
    <property type="protein sequence ID" value="MFC0514624.1"/>
    <property type="molecule type" value="Genomic_DNA"/>
</dbReference>
<keyword evidence="3" id="KW-1185">Reference proteome</keyword>
<keyword evidence="1" id="KW-0812">Transmembrane</keyword>
<protein>
    <submittedName>
        <fullName evidence="2">Uncharacterized protein</fullName>
    </submittedName>
</protein>
<dbReference type="RefSeq" id="WP_377022468.1">
    <property type="nucleotide sequence ID" value="NZ_JBHLTS010000021.1"/>
</dbReference>
<organism evidence="2 3">
    <name type="scientific">Mucilaginibacter angelicae</name>
    <dbReference type="NCBI Taxonomy" id="869718"/>
    <lineage>
        <taxon>Bacteria</taxon>
        <taxon>Pseudomonadati</taxon>
        <taxon>Bacteroidota</taxon>
        <taxon>Sphingobacteriia</taxon>
        <taxon>Sphingobacteriales</taxon>
        <taxon>Sphingobacteriaceae</taxon>
        <taxon>Mucilaginibacter</taxon>
    </lineage>
</organism>
<evidence type="ECO:0000313" key="2">
    <source>
        <dbReference type="EMBL" id="MFC0514624.1"/>
    </source>
</evidence>
<evidence type="ECO:0000256" key="1">
    <source>
        <dbReference type="SAM" id="Phobius"/>
    </source>
</evidence>
<keyword evidence="1" id="KW-0472">Membrane</keyword>
<keyword evidence="1" id="KW-1133">Transmembrane helix</keyword>
<evidence type="ECO:0000313" key="3">
    <source>
        <dbReference type="Proteomes" id="UP001589828"/>
    </source>
</evidence>
<comment type="caution">
    <text evidence="2">The sequence shown here is derived from an EMBL/GenBank/DDBJ whole genome shotgun (WGS) entry which is preliminary data.</text>
</comment>
<proteinExistence type="predicted"/>
<reference evidence="2 3" key="1">
    <citation type="submission" date="2024-09" db="EMBL/GenBank/DDBJ databases">
        <authorList>
            <person name="Sun Q."/>
            <person name="Mori K."/>
        </authorList>
    </citation>
    <scope>NUCLEOTIDE SEQUENCE [LARGE SCALE GENOMIC DNA]</scope>
    <source>
        <strain evidence="2 3">NCAIM B.02415</strain>
    </source>
</reference>
<feature type="transmembrane region" description="Helical" evidence="1">
    <location>
        <begin position="18"/>
        <end position="43"/>
    </location>
</feature>
<dbReference type="Proteomes" id="UP001589828">
    <property type="component" value="Unassembled WGS sequence"/>
</dbReference>
<accession>A0ABV6L576</accession>
<sequence length="189" mass="21603">MEAIEDFFEIVFKNGFTIVLYLMILLAIPILGVGFFGILFAVIHYFQGEGDQNKLLFESLHFLEFFFIAPLPALIFFSFKDYIRSIFFNLERAEEAEKENEETTDSLKDHEERRSKAILNSINPEVAEKALVSSLTGVTSSFILSKLVESFGKDFLMDGPKIVTFAICFAFLTAQILYLKMLSTHESHK</sequence>